<accession>A0A939HLN7</accession>
<dbReference type="RefSeq" id="WP_207847575.1">
    <property type="nucleotide sequence ID" value="NZ_JAFVMH010000017.1"/>
</dbReference>
<reference evidence="1" key="1">
    <citation type="submission" date="2021-03" db="EMBL/GenBank/DDBJ databases">
        <title>The complete genome sequence of Acetobacter sp. TBRC 12339.</title>
        <authorList>
            <person name="Charoenyingcharoen P."/>
            <person name="Yukphan P."/>
        </authorList>
    </citation>
    <scope>NUCLEOTIDE SEQUENCE</scope>
    <source>
        <strain evidence="1">TBRC 12339</strain>
    </source>
</reference>
<keyword evidence="2" id="KW-1185">Reference proteome</keyword>
<proteinExistence type="predicted"/>
<protein>
    <submittedName>
        <fullName evidence="1">Uncharacterized protein</fullName>
    </submittedName>
</protein>
<dbReference type="Proteomes" id="UP000664073">
    <property type="component" value="Unassembled WGS sequence"/>
</dbReference>
<evidence type="ECO:0000313" key="2">
    <source>
        <dbReference type="Proteomes" id="UP000664073"/>
    </source>
</evidence>
<evidence type="ECO:0000313" key="1">
    <source>
        <dbReference type="EMBL" id="MBO1326743.1"/>
    </source>
</evidence>
<gene>
    <name evidence="1" type="ORF">J2D77_16490</name>
</gene>
<organism evidence="1 2">
    <name type="scientific">Acetobacter garciniae</name>
    <dbReference type="NCBI Taxonomy" id="2817435"/>
    <lineage>
        <taxon>Bacteria</taxon>
        <taxon>Pseudomonadati</taxon>
        <taxon>Pseudomonadota</taxon>
        <taxon>Alphaproteobacteria</taxon>
        <taxon>Acetobacterales</taxon>
        <taxon>Acetobacteraceae</taxon>
        <taxon>Acetobacter</taxon>
    </lineage>
</organism>
<dbReference type="EMBL" id="JAFVMH010000017">
    <property type="protein sequence ID" value="MBO1326743.1"/>
    <property type="molecule type" value="Genomic_DNA"/>
</dbReference>
<comment type="caution">
    <text evidence="1">The sequence shown here is derived from an EMBL/GenBank/DDBJ whole genome shotgun (WGS) entry which is preliminary data.</text>
</comment>
<dbReference type="AlphaFoldDB" id="A0A939HLN7"/>
<name>A0A939HLN7_9PROT</name>
<sequence length="100" mass="10576">MTDTKTTRRKNVCSLVGEAARKSGFPSSPVDVVDMGLPPDDDGVVGQATSPEEAAQILLNFGKTMGRKPTVTSLAYHGPSEDFPNGFYAGEMAYIGAVHD</sequence>